<dbReference type="GeneTree" id="ENSGT00940000165107"/>
<keyword evidence="13" id="KW-1185">Reference proteome</keyword>
<dbReference type="PANTHER" id="PTHR23037">
    <property type="entry name" value="CYTOKINE RECEPTOR"/>
    <property type="match status" value="1"/>
</dbReference>
<comment type="subcellular location">
    <subcellularLocation>
        <location evidence="1">Membrane</location>
        <topology evidence="1">Single-pass type I membrane protein</topology>
    </subcellularLocation>
</comment>
<evidence type="ECO:0000256" key="5">
    <source>
        <dbReference type="ARBA" id="ARBA00023136"/>
    </source>
</evidence>
<dbReference type="SUPFAM" id="SSF49265">
    <property type="entry name" value="Fibronectin type III"/>
    <property type="match status" value="2"/>
</dbReference>
<dbReference type="Gene3D" id="2.60.40.10">
    <property type="entry name" value="Immunoglobulins"/>
    <property type="match status" value="2"/>
</dbReference>
<keyword evidence="2 9" id="KW-0812">Transmembrane</keyword>
<dbReference type="KEGG" id="pki:111851429"/>
<feature type="signal peptide" evidence="10">
    <location>
        <begin position="1"/>
        <end position="22"/>
    </location>
</feature>
<dbReference type="AlphaFoldDB" id="A0A3B3SIG1"/>
<dbReference type="InterPro" id="IPR025871">
    <property type="entry name" value="GHBP"/>
</dbReference>
<feature type="chain" id="PRO_5017400932" evidence="10">
    <location>
        <begin position="23"/>
        <end position="503"/>
    </location>
</feature>
<dbReference type="GO" id="GO:0004896">
    <property type="term" value="F:cytokine receptor activity"/>
    <property type="evidence" value="ECO:0007669"/>
    <property type="project" value="TreeGrafter"/>
</dbReference>
<evidence type="ECO:0000256" key="6">
    <source>
        <dbReference type="ARBA" id="ARBA00023170"/>
    </source>
</evidence>
<evidence type="ECO:0000256" key="1">
    <source>
        <dbReference type="ARBA" id="ARBA00004479"/>
    </source>
</evidence>
<evidence type="ECO:0000256" key="4">
    <source>
        <dbReference type="ARBA" id="ARBA00022989"/>
    </source>
</evidence>
<dbReference type="InterPro" id="IPR013783">
    <property type="entry name" value="Ig-like_fold"/>
</dbReference>
<evidence type="ECO:0000256" key="7">
    <source>
        <dbReference type="ARBA" id="ARBA00023180"/>
    </source>
</evidence>
<dbReference type="PROSITE" id="PS50853">
    <property type="entry name" value="FN3"/>
    <property type="match status" value="1"/>
</dbReference>
<dbReference type="InterPro" id="IPR036116">
    <property type="entry name" value="FN3_sf"/>
</dbReference>
<dbReference type="STRING" id="1676925.ENSPKIP00000030085"/>
<dbReference type="Proteomes" id="UP000261540">
    <property type="component" value="Unplaced"/>
</dbReference>
<evidence type="ECO:0000313" key="13">
    <source>
        <dbReference type="Proteomes" id="UP000261540"/>
    </source>
</evidence>
<proteinExistence type="predicted"/>
<evidence type="ECO:0000259" key="11">
    <source>
        <dbReference type="PROSITE" id="PS50853"/>
    </source>
</evidence>
<reference evidence="12" key="2">
    <citation type="submission" date="2025-09" db="UniProtKB">
        <authorList>
            <consortium name="Ensembl"/>
        </authorList>
    </citation>
    <scope>IDENTIFICATION</scope>
</reference>
<dbReference type="Ensembl" id="ENSPKIT00000010890.1">
    <property type="protein sequence ID" value="ENSPKIP00000030085.1"/>
    <property type="gene ID" value="ENSPKIG00000010983.1"/>
</dbReference>
<dbReference type="PANTHER" id="PTHR23037:SF46">
    <property type="entry name" value="INTERLEUKIN 5 RECEPTOR SUBUNIT ALPHA"/>
    <property type="match status" value="1"/>
</dbReference>
<feature type="region of interest" description="Disordered" evidence="8">
    <location>
        <begin position="432"/>
        <end position="453"/>
    </location>
</feature>
<name>A0A3B3SIG1_9TELE</name>
<accession>A0A3B3SIG1</accession>
<evidence type="ECO:0000256" key="2">
    <source>
        <dbReference type="ARBA" id="ARBA00022692"/>
    </source>
</evidence>
<evidence type="ECO:0000256" key="9">
    <source>
        <dbReference type="SAM" id="Phobius"/>
    </source>
</evidence>
<protein>
    <submittedName>
        <fullName evidence="12">Growth hormone receptor b</fullName>
    </submittedName>
</protein>
<evidence type="ECO:0000256" key="10">
    <source>
        <dbReference type="SAM" id="SignalP"/>
    </source>
</evidence>
<feature type="transmembrane region" description="Helical" evidence="9">
    <location>
        <begin position="240"/>
        <end position="262"/>
    </location>
</feature>
<feature type="domain" description="Fibronectin type-III" evidence="11">
    <location>
        <begin position="132"/>
        <end position="236"/>
    </location>
</feature>
<dbReference type="GO" id="GO:0009897">
    <property type="term" value="C:external side of plasma membrane"/>
    <property type="evidence" value="ECO:0007669"/>
    <property type="project" value="TreeGrafter"/>
</dbReference>
<sequence length="503" mass="55114">MVVITHPSFFFVLALLSGLTWASNTPSVTTRGPHFTSCLSWEQETFRCWWTAGNLQNLSQAGALRVFFLNENVSPGGWDECPHYSSEPNQCYFSSRYTSVWTPYCLQLLSASLNVTYDEICFSVEDIVFPEPPVGLNWTLLNVSRSGLHFDILLRWVPPLSADVSAGWLSLEYVARYRERGSLSWHTLGIDSRTQKSIYGLSTGREYEVQVRCRMVASENFGEYSNITLVTQSPSKESGFVLGVLLIFGAAGVSTILLLIVLSQHQRLAVLFLPPIPSPRIKGVDPDLLKNGKMDEVNSILHIHPHKANVCNEDLLIDFLKLDLEEPNHGAENMDLKCLLDPGKPAAPCWKDDLTQERSYSSEQLRAQAALPSTAAPQPLSLSSSCQLSTASSRPLLAKQCCTPCSGTMAFYSQVGEVTSIGGVMLSAGRESKAEKEMRGTQPEAADSSTYTSEECARHISADSSTEGCKPSAKAPRLLEGGVPLFQPGSSLPTPPVSGYMML</sequence>
<keyword evidence="3 10" id="KW-0732">Signal</keyword>
<dbReference type="CDD" id="cd00063">
    <property type="entry name" value="FN3"/>
    <property type="match status" value="1"/>
</dbReference>
<keyword evidence="7" id="KW-0325">Glycoprotein</keyword>
<evidence type="ECO:0000256" key="8">
    <source>
        <dbReference type="SAM" id="MobiDB-lite"/>
    </source>
</evidence>
<organism evidence="12 13">
    <name type="scientific">Paramormyrops kingsleyae</name>
    <dbReference type="NCBI Taxonomy" id="1676925"/>
    <lineage>
        <taxon>Eukaryota</taxon>
        <taxon>Metazoa</taxon>
        <taxon>Chordata</taxon>
        <taxon>Craniata</taxon>
        <taxon>Vertebrata</taxon>
        <taxon>Euteleostomi</taxon>
        <taxon>Actinopterygii</taxon>
        <taxon>Neopterygii</taxon>
        <taxon>Teleostei</taxon>
        <taxon>Osteoglossocephala</taxon>
        <taxon>Osteoglossomorpha</taxon>
        <taxon>Osteoglossiformes</taxon>
        <taxon>Mormyridae</taxon>
        <taxon>Paramormyrops</taxon>
    </lineage>
</organism>
<dbReference type="Pfam" id="PF12772">
    <property type="entry name" value="GHBP"/>
    <property type="match status" value="1"/>
</dbReference>
<keyword evidence="5 9" id="KW-0472">Membrane</keyword>
<evidence type="ECO:0000256" key="3">
    <source>
        <dbReference type="ARBA" id="ARBA00022729"/>
    </source>
</evidence>
<keyword evidence="6" id="KW-0675">Receptor</keyword>
<keyword evidence="4 9" id="KW-1133">Transmembrane helix</keyword>
<dbReference type="OrthoDB" id="9890215at2759"/>
<dbReference type="InterPro" id="IPR003961">
    <property type="entry name" value="FN3_dom"/>
</dbReference>
<evidence type="ECO:0000313" key="12">
    <source>
        <dbReference type="Ensembl" id="ENSPKIP00000030085.1"/>
    </source>
</evidence>
<reference evidence="12" key="1">
    <citation type="submission" date="2025-08" db="UniProtKB">
        <authorList>
            <consortium name="Ensembl"/>
        </authorList>
    </citation>
    <scope>IDENTIFICATION</scope>
</reference>